<dbReference type="AlphaFoldDB" id="M3YAF2"/>
<sequence>HGQTWGQAGPSRTGGSSQCAGNEQPTDPELRKGPQRARPLPSHVYLAGEGTGEVQGPAGTREPSVHCVPCPGGTLEMRVPVSLSKRSWPKTEPHLHAGLCPALYAP</sequence>
<dbReference type="HOGENOM" id="CLU_2229293_0_0_1"/>
<dbReference type="InParanoid" id="M3YAF2"/>
<organism evidence="2">
    <name type="scientific">Mustela putorius furo</name>
    <name type="common">European domestic ferret</name>
    <name type="synonym">Mustela furo</name>
    <dbReference type="NCBI Taxonomy" id="9669"/>
    <lineage>
        <taxon>Eukaryota</taxon>
        <taxon>Metazoa</taxon>
        <taxon>Chordata</taxon>
        <taxon>Craniata</taxon>
        <taxon>Vertebrata</taxon>
        <taxon>Euteleostomi</taxon>
        <taxon>Mammalia</taxon>
        <taxon>Eutheria</taxon>
        <taxon>Laurasiatheria</taxon>
        <taxon>Carnivora</taxon>
        <taxon>Caniformia</taxon>
        <taxon>Musteloidea</taxon>
        <taxon>Mustelidae</taxon>
        <taxon>Mustelinae</taxon>
        <taxon>Mustela</taxon>
    </lineage>
</organism>
<protein>
    <submittedName>
        <fullName evidence="2">Uncharacterized protein</fullName>
    </submittedName>
</protein>
<dbReference type="EMBL" id="AEYP01096889">
    <property type="status" value="NOT_ANNOTATED_CDS"/>
    <property type="molecule type" value="Genomic_DNA"/>
</dbReference>
<evidence type="ECO:0000256" key="1">
    <source>
        <dbReference type="SAM" id="MobiDB-lite"/>
    </source>
</evidence>
<reference evidence="2" key="1">
    <citation type="submission" date="2024-06" db="UniProtKB">
        <authorList>
            <consortium name="Ensembl"/>
        </authorList>
    </citation>
    <scope>IDENTIFICATION</scope>
</reference>
<feature type="compositionally biased region" description="Polar residues" evidence="1">
    <location>
        <begin position="13"/>
        <end position="25"/>
    </location>
</feature>
<accession>M3YAF2</accession>
<feature type="region of interest" description="Disordered" evidence="1">
    <location>
        <begin position="1"/>
        <end position="64"/>
    </location>
</feature>
<dbReference type="Ensembl" id="ENSMPUT00000008442.1">
    <property type="protein sequence ID" value="ENSMPUP00000008309.1"/>
    <property type="gene ID" value="ENSMPUG00000008372.1"/>
</dbReference>
<evidence type="ECO:0000313" key="2">
    <source>
        <dbReference type="Ensembl" id="ENSMPUP00000008309.1"/>
    </source>
</evidence>
<proteinExistence type="predicted"/>
<name>M3YAF2_MUSPF</name>